<keyword evidence="4" id="KW-0812">Transmembrane</keyword>
<dbReference type="InterPro" id="IPR052421">
    <property type="entry name" value="PCW_Enzyme_Inhibitor"/>
</dbReference>
<name>A0A834WKI0_9FABA</name>
<dbReference type="EMBL" id="JAAIUW010000007">
    <property type="protein sequence ID" value="KAF7822681.1"/>
    <property type="molecule type" value="Genomic_DNA"/>
</dbReference>
<evidence type="ECO:0000259" key="6">
    <source>
        <dbReference type="SMART" id="SM00856"/>
    </source>
</evidence>
<dbReference type="Proteomes" id="UP000634136">
    <property type="component" value="Unassembled WGS sequence"/>
</dbReference>
<comment type="caution">
    <text evidence="7">The sequence shown here is derived from an EMBL/GenBank/DDBJ whole genome shotgun (WGS) entry which is preliminary data.</text>
</comment>
<sequence length="309" mass="33981">MGSNSNHLLILFFFIFSHNLIALVKSEDSLIDKLCSKTQEPVLCKDCLRADPTSNSTDERGLALIAIGCAEKDTTLFHDDTFSLLQNATGKLKEILNDCAQNSFLAKEDFPPVARYVREGDYNTAKDVIAHEIIPFVIDCLKTFDKTPELPVPQRVLAGTVASNQTCTNAVQILSSVTSTRPHLSTASLMDPLNISILAFRRITVEPVNTMVPVSSPMRHSETRVWRTFWEAERALCTTVLESRTLTVRVWPEVPGLSWSTLIKTGFLSAGLALPCSCCGSGLVAVVVAIVRKTKDRKKTLTLTLSPKS</sequence>
<dbReference type="NCBIfam" id="TIGR01614">
    <property type="entry name" value="PME_inhib"/>
    <property type="match status" value="1"/>
</dbReference>
<comment type="similarity">
    <text evidence="3">Belongs to the PMEI family.</text>
</comment>
<dbReference type="PANTHER" id="PTHR36710:SF12">
    <property type="entry name" value="CELL WALL _ VACUOLAR INHIBITOR OF FRUCTOSIDASE 2-LIKE"/>
    <property type="match status" value="1"/>
</dbReference>
<feature type="domain" description="Pectinesterase inhibitor" evidence="6">
    <location>
        <begin position="26"/>
        <end position="173"/>
    </location>
</feature>
<evidence type="ECO:0000256" key="3">
    <source>
        <dbReference type="ARBA" id="ARBA00038471"/>
    </source>
</evidence>
<keyword evidence="1 5" id="KW-0732">Signal</keyword>
<dbReference type="GO" id="GO:0046910">
    <property type="term" value="F:pectinesterase inhibitor activity"/>
    <property type="evidence" value="ECO:0007669"/>
    <property type="project" value="InterPro"/>
</dbReference>
<dbReference type="CDD" id="cd15797">
    <property type="entry name" value="PMEI"/>
    <property type="match status" value="1"/>
</dbReference>
<proteinExistence type="inferred from homology"/>
<dbReference type="InterPro" id="IPR006501">
    <property type="entry name" value="Pectinesterase_inhib_dom"/>
</dbReference>
<dbReference type="SUPFAM" id="SSF101148">
    <property type="entry name" value="Plant invertase/pectin methylesterase inhibitor"/>
    <property type="match status" value="1"/>
</dbReference>
<evidence type="ECO:0000256" key="5">
    <source>
        <dbReference type="SAM" id="SignalP"/>
    </source>
</evidence>
<evidence type="ECO:0000256" key="1">
    <source>
        <dbReference type="ARBA" id="ARBA00022729"/>
    </source>
</evidence>
<keyword evidence="2" id="KW-1015">Disulfide bond</keyword>
<evidence type="ECO:0000256" key="2">
    <source>
        <dbReference type="ARBA" id="ARBA00023157"/>
    </source>
</evidence>
<organism evidence="7 8">
    <name type="scientific">Senna tora</name>
    <dbReference type="NCBI Taxonomy" id="362788"/>
    <lineage>
        <taxon>Eukaryota</taxon>
        <taxon>Viridiplantae</taxon>
        <taxon>Streptophyta</taxon>
        <taxon>Embryophyta</taxon>
        <taxon>Tracheophyta</taxon>
        <taxon>Spermatophyta</taxon>
        <taxon>Magnoliopsida</taxon>
        <taxon>eudicotyledons</taxon>
        <taxon>Gunneridae</taxon>
        <taxon>Pentapetalae</taxon>
        <taxon>rosids</taxon>
        <taxon>fabids</taxon>
        <taxon>Fabales</taxon>
        <taxon>Fabaceae</taxon>
        <taxon>Caesalpinioideae</taxon>
        <taxon>Cassia clade</taxon>
        <taxon>Senna</taxon>
    </lineage>
</organism>
<dbReference type="OrthoDB" id="764172at2759"/>
<accession>A0A834WKI0</accession>
<keyword evidence="8" id="KW-1185">Reference proteome</keyword>
<evidence type="ECO:0000313" key="7">
    <source>
        <dbReference type="EMBL" id="KAF7822681.1"/>
    </source>
</evidence>
<dbReference type="SMART" id="SM00856">
    <property type="entry name" value="PMEI"/>
    <property type="match status" value="1"/>
</dbReference>
<dbReference type="Gene3D" id="1.20.140.40">
    <property type="entry name" value="Invertase/pectin methylesterase inhibitor family protein"/>
    <property type="match status" value="1"/>
</dbReference>
<gene>
    <name evidence="7" type="ORF">G2W53_020825</name>
</gene>
<feature type="chain" id="PRO_5033040912" evidence="5">
    <location>
        <begin position="23"/>
        <end position="309"/>
    </location>
</feature>
<evidence type="ECO:0000313" key="8">
    <source>
        <dbReference type="Proteomes" id="UP000634136"/>
    </source>
</evidence>
<reference evidence="7" key="1">
    <citation type="submission" date="2020-09" db="EMBL/GenBank/DDBJ databases">
        <title>Genome-Enabled Discovery of Anthraquinone Biosynthesis in Senna tora.</title>
        <authorList>
            <person name="Kang S.-H."/>
            <person name="Pandey R.P."/>
            <person name="Lee C.-M."/>
            <person name="Sim J.-S."/>
            <person name="Jeong J.-T."/>
            <person name="Choi B.-S."/>
            <person name="Jung M."/>
            <person name="Ginzburg D."/>
            <person name="Zhao K."/>
            <person name="Won S.Y."/>
            <person name="Oh T.-J."/>
            <person name="Yu Y."/>
            <person name="Kim N.-H."/>
            <person name="Lee O.R."/>
            <person name="Lee T.-H."/>
            <person name="Bashyal P."/>
            <person name="Kim T.-S."/>
            <person name="Lee W.-H."/>
            <person name="Kawkins C."/>
            <person name="Kim C.-K."/>
            <person name="Kim J.S."/>
            <person name="Ahn B.O."/>
            <person name="Rhee S.Y."/>
            <person name="Sohng J.K."/>
        </authorList>
    </citation>
    <scope>NUCLEOTIDE SEQUENCE</scope>
    <source>
        <tissue evidence="7">Leaf</tissue>
    </source>
</reference>
<keyword evidence="4" id="KW-0472">Membrane</keyword>
<dbReference type="Pfam" id="PF04043">
    <property type="entry name" value="PMEI"/>
    <property type="match status" value="1"/>
</dbReference>
<protein>
    <submittedName>
        <fullName evidence="7">Pectinesterase inhibitor-like</fullName>
    </submittedName>
</protein>
<keyword evidence="4" id="KW-1133">Transmembrane helix</keyword>
<dbReference type="AlphaFoldDB" id="A0A834WKI0"/>
<evidence type="ECO:0000256" key="4">
    <source>
        <dbReference type="SAM" id="Phobius"/>
    </source>
</evidence>
<feature type="transmembrane region" description="Helical" evidence="4">
    <location>
        <begin position="267"/>
        <end position="291"/>
    </location>
</feature>
<dbReference type="InterPro" id="IPR034086">
    <property type="entry name" value="PMEI_plant"/>
</dbReference>
<dbReference type="InterPro" id="IPR035513">
    <property type="entry name" value="Invertase/methylesterase_inhib"/>
</dbReference>
<feature type="signal peptide" evidence="5">
    <location>
        <begin position="1"/>
        <end position="22"/>
    </location>
</feature>
<dbReference type="PANTHER" id="PTHR36710">
    <property type="entry name" value="PECTINESTERASE INHIBITOR-LIKE"/>
    <property type="match status" value="1"/>
</dbReference>